<dbReference type="Proteomes" id="UP001153714">
    <property type="component" value="Chromosome 16"/>
</dbReference>
<protein>
    <recommendedName>
        <fullName evidence="3">NFX1-type zinc finger-containing protein 1</fullName>
    </recommendedName>
</protein>
<reference evidence="1" key="1">
    <citation type="submission" date="2021-12" db="EMBL/GenBank/DDBJ databases">
        <authorList>
            <person name="King R."/>
        </authorList>
    </citation>
    <scope>NUCLEOTIDE SEQUENCE</scope>
</reference>
<sequence length="205" mass="23599">MEPCNQVCLPCKMPCEVKCTHSKCKNTCGAPCVPCQEKCRRSCVHGSCTRRCGERCSRAACNEPCPLKLPCGHPCRGLCGEPCPPICKHCRPDEFPKDFLGYDFDEDAKFIRLQDCTHILEVEDADNLMQSDKETIRIRCCPFCRKPIINTYRYKDFVNEMYKTEINPIKERVYGTKAQIIEKRDKLRDTFTGFEETHLQVLKST</sequence>
<dbReference type="OrthoDB" id="2423195at2759"/>
<keyword evidence="2" id="KW-1185">Reference proteome</keyword>
<dbReference type="AlphaFoldDB" id="A0A9N9QZT4"/>
<dbReference type="EMBL" id="OU893347">
    <property type="protein sequence ID" value="CAG9786642.1"/>
    <property type="molecule type" value="Genomic_DNA"/>
</dbReference>
<reference evidence="1" key="2">
    <citation type="submission" date="2022-10" db="EMBL/GenBank/DDBJ databases">
        <authorList>
            <consortium name="ENA_rothamsted_submissions"/>
            <consortium name="culmorum"/>
            <person name="King R."/>
        </authorList>
    </citation>
    <scope>NUCLEOTIDE SEQUENCE</scope>
</reference>
<accession>A0A9N9QZT4</accession>
<organism evidence="1 2">
    <name type="scientific">Diatraea saccharalis</name>
    <name type="common">sugarcane borer</name>
    <dbReference type="NCBI Taxonomy" id="40085"/>
    <lineage>
        <taxon>Eukaryota</taxon>
        <taxon>Metazoa</taxon>
        <taxon>Ecdysozoa</taxon>
        <taxon>Arthropoda</taxon>
        <taxon>Hexapoda</taxon>
        <taxon>Insecta</taxon>
        <taxon>Pterygota</taxon>
        <taxon>Neoptera</taxon>
        <taxon>Endopterygota</taxon>
        <taxon>Lepidoptera</taxon>
        <taxon>Glossata</taxon>
        <taxon>Ditrysia</taxon>
        <taxon>Pyraloidea</taxon>
        <taxon>Crambidae</taxon>
        <taxon>Crambinae</taxon>
        <taxon>Diatraea</taxon>
    </lineage>
</organism>
<gene>
    <name evidence="1" type="ORF">DIATSA_LOCUS4583</name>
</gene>
<evidence type="ECO:0008006" key="3">
    <source>
        <dbReference type="Google" id="ProtNLM"/>
    </source>
</evidence>
<proteinExistence type="predicted"/>
<evidence type="ECO:0000313" key="2">
    <source>
        <dbReference type="Proteomes" id="UP001153714"/>
    </source>
</evidence>
<evidence type="ECO:0000313" key="1">
    <source>
        <dbReference type="EMBL" id="CAG9786642.1"/>
    </source>
</evidence>
<name>A0A9N9QZT4_9NEOP</name>